<dbReference type="Proteomes" id="UP000198290">
    <property type="component" value="Chromosome"/>
</dbReference>
<dbReference type="Pfam" id="PF13332">
    <property type="entry name" value="Fil_haemagg_2"/>
    <property type="match status" value="1"/>
</dbReference>
<dbReference type="STRING" id="332411.VI06_16765"/>
<evidence type="ECO:0000259" key="5">
    <source>
        <dbReference type="Pfam" id="PF04829"/>
    </source>
</evidence>
<dbReference type="CDD" id="cd20730">
    <property type="entry name" value="PoNe_FilH-like"/>
    <property type="match status" value="1"/>
</dbReference>
<dbReference type="InterPro" id="IPR006914">
    <property type="entry name" value="VENN_dom"/>
</dbReference>
<evidence type="ECO:0000256" key="3">
    <source>
        <dbReference type="ARBA" id="ARBA00022913"/>
    </source>
</evidence>
<protein>
    <submittedName>
        <fullName evidence="6">Large exoproteins</fullName>
    </submittedName>
</protein>
<sequence length="877" mass="90499">MFIAQREGFRGTTFGFGQQNGISFQLGVGQSQGSSLQAGKDLTLDAARDIALTASRNHRTETGGNTSSGWNLGISLGVSNSGAGLSIFANANKGKGSESGHGNTWQETTLNAGNTLQLQSGRDTTLTGAQASGRAIVAEVGRDLTLSSQQDEDHYHAKQNQASVGGSFTVGSMTGSGSFSLSKQKLDSDYRSVQEQTGLYAGSGGYDITVGQHTQLNGAVMGSTASADQNQLDTGTLGFSNLHNQADYTVESQSIGMSSGLSVSDQLKGTLMSQGASSLLGGGNSSGHAESTTYAAISDGSITIRDQDKQQQDIATLSRDVEHAANGLSPIFDKDKERQRLAEAQAIGAIGSQLIQVVATDKLAEANRKATQDPDYANSQEYKDLQAQWGTGGTFQKAATAATAALQGLAGNNLQAALAGAAAPYLAGVVKDLTGDNKQANILAHAVVGAALAQLKGDNALAGAAGAGSAPLMADYLQQTLYPDAKNLTEEQKQTISALTTLASGLAGGLAGGNSAGGLTGMQAGKNEVENNYLTAKQDAAKNTEKAGCKGELSCLAKVELKYALISGQQEIGRMVGVGGGIGLQSYQQAENIVDMVRNWSDTQKTLVALVNDPAFRSKVGDSIVQDYRQRIDLMTKAYNDGGWDGSVTSGVEAGRLAVDVVGAATAVMGAGKVAATAAKAGANVAGQAITKTAAAVEASVGGLQGFNQLLKNGGLFTSNGKPLMDFRLLTTAQKSVVGDLLGSQKVQQLIPGAQEIGRSPGIGQSGIDGLYKVNKPGVDYVVIEYKFGSSKQSMTLDGLQGSDSWLSGANTNYNRILESVGLANASKVEKALSEGKVEKWLVHTDPFGRVTVGVMRKDGKLIPNPEAASKLLKGIK</sequence>
<organism evidence="6 7">
    <name type="scientific">Aquitalea magnusonii</name>
    <dbReference type="NCBI Taxonomy" id="332411"/>
    <lineage>
        <taxon>Bacteria</taxon>
        <taxon>Pseudomonadati</taxon>
        <taxon>Pseudomonadota</taxon>
        <taxon>Betaproteobacteria</taxon>
        <taxon>Neisseriales</taxon>
        <taxon>Chromobacteriaceae</taxon>
        <taxon>Aquitalea</taxon>
    </lineage>
</organism>
<evidence type="ECO:0000256" key="2">
    <source>
        <dbReference type="ARBA" id="ARBA00022656"/>
    </source>
</evidence>
<dbReference type="AlphaFoldDB" id="A0A3G9GI54"/>
<keyword evidence="3" id="KW-1266">Target cell cytoplasm</keyword>
<comment type="subcellular location">
    <subcellularLocation>
        <location evidence="1">Target cell</location>
        <location evidence="1">Target cell cytoplasm</location>
    </subcellularLocation>
</comment>
<dbReference type="EMBL" id="AP018823">
    <property type="protein sequence ID" value="BBF85941.1"/>
    <property type="molecule type" value="Genomic_DNA"/>
</dbReference>
<name>A0A3G9GI54_9NEIS</name>
<keyword evidence="4" id="KW-0843">Virulence</keyword>
<keyword evidence="7" id="KW-1185">Reference proteome</keyword>
<dbReference type="KEGG" id="amah:DLM_2327"/>
<evidence type="ECO:0000256" key="1">
    <source>
        <dbReference type="ARBA" id="ARBA00004219"/>
    </source>
</evidence>
<evidence type="ECO:0000313" key="7">
    <source>
        <dbReference type="Proteomes" id="UP000198290"/>
    </source>
</evidence>
<reference evidence="7" key="3">
    <citation type="journal article" date="2017" name="Plant Physiol. Biochem.">
        <title>Differential oxidative and antioxidative response of duckweed Lemna minor toward plant growth promoting/inhibiting bacteria.</title>
        <authorList>
            <person name="Ishizawa H."/>
            <person name="Kuroda M."/>
            <person name="Morikawa M."/>
            <person name="Ike M."/>
        </authorList>
    </citation>
    <scope>NUCLEOTIDE SEQUENCE [LARGE SCALE GENOMIC DNA]</scope>
    <source>
        <strain evidence="7">H3</strain>
    </source>
</reference>
<dbReference type="InterPro" id="IPR025157">
    <property type="entry name" value="Hemagglutinin_rpt"/>
</dbReference>
<feature type="domain" description="VENN motif-containing" evidence="5">
    <location>
        <begin position="487"/>
        <end position="535"/>
    </location>
</feature>
<keyword evidence="2" id="KW-0800">Toxin</keyword>
<gene>
    <name evidence="6" type="ORF">DLM_2327</name>
</gene>
<dbReference type="RefSeq" id="WP_089086191.1">
    <property type="nucleotide sequence ID" value="NZ_AP018823.1"/>
</dbReference>
<dbReference type="OrthoDB" id="5666689at2"/>
<evidence type="ECO:0000256" key="4">
    <source>
        <dbReference type="ARBA" id="ARBA00023026"/>
    </source>
</evidence>
<accession>A0A3G9GI54</accession>
<proteinExistence type="predicted"/>
<dbReference type="Pfam" id="PF04829">
    <property type="entry name" value="PT-VENN"/>
    <property type="match status" value="1"/>
</dbReference>
<dbReference type="GO" id="GO:0090729">
    <property type="term" value="F:toxin activity"/>
    <property type="evidence" value="ECO:0007669"/>
    <property type="project" value="UniProtKB-KW"/>
</dbReference>
<reference evidence="7" key="1">
    <citation type="journal article" date="2017" name="Biotechnol. Biofuels">
        <title>Evaluation of environmental bacterial communities as a factor affecting the growth of duckweed Lemna minor.</title>
        <authorList>
            <person name="Ishizawa H."/>
            <person name="Kuroda M."/>
            <person name="Morikawa M."/>
            <person name="Ike M."/>
        </authorList>
    </citation>
    <scope>NUCLEOTIDE SEQUENCE [LARGE SCALE GENOMIC DNA]</scope>
    <source>
        <strain evidence="7">H3</strain>
    </source>
</reference>
<evidence type="ECO:0000313" key="6">
    <source>
        <dbReference type="EMBL" id="BBF85941.1"/>
    </source>
</evidence>
<reference evidence="6 7" key="2">
    <citation type="journal article" date="2017" name="Genome Announc.">
        <title>Draft genome sequence of Aquitalea magnusonii strain H3, a plant growth-promoting bacterium of duckweed Lemna minor.</title>
        <authorList>
            <person name="Ishizawa H."/>
            <person name="Kuroda M."/>
            <person name="Ike M."/>
        </authorList>
    </citation>
    <scope>NUCLEOTIDE SEQUENCE [LARGE SCALE GENOMIC DNA]</scope>
    <source>
        <strain evidence="6 7">H3</strain>
    </source>
</reference>
<dbReference type="GO" id="GO:0003824">
    <property type="term" value="F:catalytic activity"/>
    <property type="evidence" value="ECO:0007669"/>
    <property type="project" value="UniProtKB-ARBA"/>
</dbReference>